<feature type="compositionally biased region" description="Polar residues" evidence="3">
    <location>
        <begin position="130"/>
        <end position="155"/>
    </location>
</feature>
<dbReference type="InterPro" id="IPR039539">
    <property type="entry name" value="Ras_GTPase_bind_prot"/>
</dbReference>
<feature type="compositionally biased region" description="Basic and acidic residues" evidence="3">
    <location>
        <begin position="419"/>
        <end position="428"/>
    </location>
</feature>
<gene>
    <name evidence="6" type="ORF">CEPIT_LOCUS13154</name>
</gene>
<dbReference type="Gene3D" id="3.10.450.50">
    <property type="match status" value="1"/>
</dbReference>
<feature type="region of interest" description="Disordered" evidence="3">
    <location>
        <begin position="413"/>
        <end position="449"/>
    </location>
</feature>
<dbReference type="PANTHER" id="PTHR10693:SF52">
    <property type="entry name" value="RAS GTPASE-ACTIVATING BINDING-LIKE PROTEIN"/>
    <property type="match status" value="1"/>
</dbReference>
<dbReference type="Pfam" id="PF02136">
    <property type="entry name" value="NTF2"/>
    <property type="match status" value="1"/>
</dbReference>
<feature type="compositionally biased region" description="Basic and acidic residues" evidence="3">
    <location>
        <begin position="161"/>
        <end position="176"/>
    </location>
</feature>
<dbReference type="InterPro" id="IPR012677">
    <property type="entry name" value="Nucleotide-bd_a/b_plait_sf"/>
</dbReference>
<dbReference type="CDD" id="cd00590">
    <property type="entry name" value="RRM_SF"/>
    <property type="match status" value="1"/>
</dbReference>
<feature type="compositionally biased region" description="Gly residues" evidence="3">
    <location>
        <begin position="372"/>
        <end position="384"/>
    </location>
</feature>
<accession>A0AAV0DAI6</accession>
<dbReference type="PANTHER" id="PTHR10693">
    <property type="entry name" value="RAS GTPASE-ACTIVATING PROTEIN-BINDING PROTEIN"/>
    <property type="match status" value="1"/>
</dbReference>
<dbReference type="GO" id="GO:0003729">
    <property type="term" value="F:mRNA binding"/>
    <property type="evidence" value="ECO:0007669"/>
    <property type="project" value="TreeGrafter"/>
</dbReference>
<dbReference type="GO" id="GO:0005829">
    <property type="term" value="C:cytosol"/>
    <property type="evidence" value="ECO:0007669"/>
    <property type="project" value="TreeGrafter"/>
</dbReference>
<dbReference type="SMART" id="SM00360">
    <property type="entry name" value="RRM"/>
    <property type="match status" value="1"/>
</dbReference>
<dbReference type="AlphaFoldDB" id="A0AAV0DAI6"/>
<evidence type="ECO:0000256" key="3">
    <source>
        <dbReference type="SAM" id="MobiDB-lite"/>
    </source>
</evidence>
<feature type="compositionally biased region" description="Gly residues" evidence="3">
    <location>
        <begin position="431"/>
        <end position="449"/>
    </location>
</feature>
<feature type="domain" description="RRM" evidence="4">
    <location>
        <begin position="281"/>
        <end position="360"/>
    </location>
</feature>
<dbReference type="PROSITE" id="PS50102">
    <property type="entry name" value="RRM"/>
    <property type="match status" value="1"/>
</dbReference>
<feature type="domain" description="NTF2" evidence="5">
    <location>
        <begin position="10"/>
        <end position="126"/>
    </location>
</feature>
<evidence type="ECO:0000256" key="1">
    <source>
        <dbReference type="ARBA" id="ARBA00022884"/>
    </source>
</evidence>
<evidence type="ECO:0000259" key="4">
    <source>
        <dbReference type="PROSITE" id="PS50102"/>
    </source>
</evidence>
<dbReference type="InterPro" id="IPR000504">
    <property type="entry name" value="RRM_dom"/>
</dbReference>
<feature type="region of interest" description="Disordered" evidence="3">
    <location>
        <begin position="214"/>
        <end position="235"/>
    </location>
</feature>
<dbReference type="EMBL" id="CAMAPF010000084">
    <property type="protein sequence ID" value="CAH9095129.1"/>
    <property type="molecule type" value="Genomic_DNA"/>
</dbReference>
<keyword evidence="1 2" id="KW-0694">RNA-binding</keyword>
<reference evidence="6" key="1">
    <citation type="submission" date="2022-07" db="EMBL/GenBank/DDBJ databases">
        <authorList>
            <person name="Macas J."/>
            <person name="Novak P."/>
            <person name="Neumann P."/>
        </authorList>
    </citation>
    <scope>NUCLEOTIDE SEQUENCE</scope>
</reference>
<feature type="region of interest" description="Disordered" evidence="3">
    <location>
        <begin position="129"/>
        <end position="184"/>
    </location>
</feature>
<dbReference type="Proteomes" id="UP001152523">
    <property type="component" value="Unassembled WGS sequence"/>
</dbReference>
<name>A0AAV0DAI6_9ASTE</name>
<dbReference type="SUPFAM" id="SSF54928">
    <property type="entry name" value="RNA-binding domain, RBD"/>
    <property type="match status" value="1"/>
</dbReference>
<dbReference type="InterPro" id="IPR002075">
    <property type="entry name" value="NTF2_dom"/>
</dbReference>
<evidence type="ECO:0000313" key="6">
    <source>
        <dbReference type="EMBL" id="CAH9095129.1"/>
    </source>
</evidence>
<evidence type="ECO:0000313" key="7">
    <source>
        <dbReference type="Proteomes" id="UP001152523"/>
    </source>
</evidence>
<dbReference type="GO" id="GO:1990904">
    <property type="term" value="C:ribonucleoprotein complex"/>
    <property type="evidence" value="ECO:0007669"/>
    <property type="project" value="TreeGrafter"/>
</dbReference>
<dbReference type="InterPro" id="IPR018222">
    <property type="entry name" value="Nuclear_transport_factor_2_euk"/>
</dbReference>
<dbReference type="SUPFAM" id="SSF54427">
    <property type="entry name" value="NTF2-like"/>
    <property type="match status" value="1"/>
</dbReference>
<dbReference type="Gene3D" id="3.30.70.330">
    <property type="match status" value="1"/>
</dbReference>
<dbReference type="InterPro" id="IPR035979">
    <property type="entry name" value="RBD_domain_sf"/>
</dbReference>
<organism evidence="6 7">
    <name type="scientific">Cuscuta epithymum</name>
    <dbReference type="NCBI Taxonomy" id="186058"/>
    <lineage>
        <taxon>Eukaryota</taxon>
        <taxon>Viridiplantae</taxon>
        <taxon>Streptophyta</taxon>
        <taxon>Embryophyta</taxon>
        <taxon>Tracheophyta</taxon>
        <taxon>Spermatophyta</taxon>
        <taxon>Magnoliopsida</taxon>
        <taxon>eudicotyledons</taxon>
        <taxon>Gunneridae</taxon>
        <taxon>Pentapetalae</taxon>
        <taxon>asterids</taxon>
        <taxon>lamiids</taxon>
        <taxon>Solanales</taxon>
        <taxon>Convolvulaceae</taxon>
        <taxon>Cuscuteae</taxon>
        <taxon>Cuscuta</taxon>
        <taxon>Cuscuta subgen. Cuscuta</taxon>
    </lineage>
</organism>
<protein>
    <submittedName>
        <fullName evidence="6">Uncharacterized protein</fullName>
    </submittedName>
</protein>
<dbReference type="InterPro" id="IPR032710">
    <property type="entry name" value="NTF2-like_dom_sf"/>
</dbReference>
<feature type="region of interest" description="Disordered" evidence="3">
    <location>
        <begin position="365"/>
        <end position="399"/>
    </location>
</feature>
<dbReference type="CDD" id="cd00780">
    <property type="entry name" value="NTF2"/>
    <property type="match status" value="1"/>
</dbReference>
<keyword evidence="7" id="KW-1185">Reference proteome</keyword>
<sequence>MVECHTAEAVGISFTDQYYHVLYQHPEDTHKYYKDSSVAGWEGKDGVVHSVTTMKGINDMIMSSDYKDSDVVVKSVYAQKSLHGSILLVVAGNLTGNDDVTRAFSHTFLLARQEGGYFVSNDILRFHDMNPSTPEAENGSVLQASESPSSTNSDVSELVEAPEKTCTKAEAKDATSESKLNPSSEKITIESLPTPPVISSKEATPKTTYLEKLSKESTCPHAPPLPIVRVSPNDGSLIETKPQVPTGNDSIKKMSLHSNGVGYKTASPLSDETTENIFQPTGIYIGGLPPHTTKNELAEAVKMFGKVKKNDGVQVIDNKNEDGFTYGFVHFETEDSAHRAVEAHNITIRGKEAYITYKKSNIRAWAPASGSNNGGGRAPGGKGGPYHNNTSSGRGGSYNGYCDGEDDGGYYDYQSHRKISSDGRDRDGYQWNGGGRRGNRGGNGHGSQY</sequence>
<proteinExistence type="predicted"/>
<evidence type="ECO:0000256" key="2">
    <source>
        <dbReference type="PROSITE-ProRule" id="PRU00176"/>
    </source>
</evidence>
<dbReference type="Pfam" id="PF00076">
    <property type="entry name" value="RRM_1"/>
    <property type="match status" value="1"/>
</dbReference>
<dbReference type="PROSITE" id="PS50177">
    <property type="entry name" value="NTF2_DOMAIN"/>
    <property type="match status" value="1"/>
</dbReference>
<comment type="caution">
    <text evidence="6">The sequence shown here is derived from an EMBL/GenBank/DDBJ whole genome shotgun (WGS) entry which is preliminary data.</text>
</comment>
<evidence type="ECO:0000259" key="5">
    <source>
        <dbReference type="PROSITE" id="PS50177"/>
    </source>
</evidence>